<name>A0A7G1HW55_9BACT</name>
<feature type="signal peptide" evidence="1">
    <location>
        <begin position="1"/>
        <end position="22"/>
    </location>
</feature>
<keyword evidence="1" id="KW-0732">Signal</keyword>
<dbReference type="KEGG" id="copr:Cop2CBH44_02200"/>
<evidence type="ECO:0000259" key="2">
    <source>
        <dbReference type="Pfam" id="PF16270"/>
    </source>
</evidence>
<reference evidence="4" key="1">
    <citation type="submission" date="2020-07" db="EMBL/GenBank/DDBJ databases">
        <title>Complete genome sequencing of Coprobacter sp. strain 2CBH44.</title>
        <authorList>
            <person name="Sakamoto M."/>
            <person name="Murakami T."/>
            <person name="Mori H."/>
        </authorList>
    </citation>
    <scope>NUCLEOTIDE SEQUENCE [LARGE SCALE GENOMIC DNA]</scope>
    <source>
        <strain evidence="4">2CBH44</strain>
    </source>
</reference>
<organism evidence="3 4">
    <name type="scientific">Coprobacter secundus subsp. similis</name>
    <dbReference type="NCBI Taxonomy" id="2751153"/>
    <lineage>
        <taxon>Bacteria</taxon>
        <taxon>Pseudomonadati</taxon>
        <taxon>Bacteroidota</taxon>
        <taxon>Bacteroidia</taxon>
        <taxon>Bacteroidales</taxon>
        <taxon>Barnesiellaceae</taxon>
        <taxon>Coprobacter</taxon>
    </lineage>
</organism>
<evidence type="ECO:0000256" key="1">
    <source>
        <dbReference type="SAM" id="SignalP"/>
    </source>
</evidence>
<proteinExistence type="predicted"/>
<dbReference type="Pfam" id="PF16270">
    <property type="entry name" value="DUF4923"/>
    <property type="match status" value="1"/>
</dbReference>
<dbReference type="AlphaFoldDB" id="A0A7G1HW55"/>
<dbReference type="RefSeq" id="WP_021930378.1">
    <property type="nucleotide sequence ID" value="NZ_AP023322.1"/>
</dbReference>
<sequence>MKKSAVLIVILVVNGIMSNVFSQTKTSLKNLLNNVVEDAVNSVTNKITTLTPEDIAGTWKYSAPACEFESGEVLKDAGGKLIAAEVESQLTDIYSKAGITASTFGYSFADSTFTNQYKKINLKGVYSLNGTDKQIDMTYQVAGLIRLGESSAKIEKNGDKLVLLFDAQKLVKILSTLSAKTSSTTLKTVNSILSSYKNVLIGYELTRQ</sequence>
<feature type="domain" description="DUF4923" evidence="2">
    <location>
        <begin position="28"/>
        <end position="207"/>
    </location>
</feature>
<keyword evidence="4" id="KW-1185">Reference proteome</keyword>
<evidence type="ECO:0000313" key="3">
    <source>
        <dbReference type="EMBL" id="BCI61867.1"/>
    </source>
</evidence>
<feature type="chain" id="PRO_5028868198" evidence="1">
    <location>
        <begin position="23"/>
        <end position="208"/>
    </location>
</feature>
<protein>
    <submittedName>
        <fullName evidence="3">DUF4923 domain-containing protein</fullName>
    </submittedName>
</protein>
<evidence type="ECO:0000313" key="4">
    <source>
        <dbReference type="Proteomes" id="UP000594042"/>
    </source>
</evidence>
<accession>A0A7G1HW55</accession>
<dbReference type="Proteomes" id="UP000594042">
    <property type="component" value="Chromosome"/>
</dbReference>
<dbReference type="EMBL" id="AP023322">
    <property type="protein sequence ID" value="BCI61867.1"/>
    <property type="molecule type" value="Genomic_DNA"/>
</dbReference>
<gene>
    <name evidence="3" type="ORF">Cop2CBH44_02200</name>
</gene>
<dbReference type="InterPro" id="IPR032575">
    <property type="entry name" value="DUF4923"/>
</dbReference>